<sequence>MCPSNWDVIKVKNHAILSVGPPTQLMIGLTLNIDGSLDIRSSDHLFINPERQLLGFFLESEMAINFEKIPTEVIWPTVG</sequence>
<dbReference type="AlphaFoldDB" id="A0AAD5MB45"/>
<proteinExistence type="predicted"/>
<accession>A0AAD5MB45</accession>
<organism evidence="1 2">
    <name type="scientific">Parelaphostrongylus tenuis</name>
    <name type="common">Meningeal worm</name>
    <dbReference type="NCBI Taxonomy" id="148309"/>
    <lineage>
        <taxon>Eukaryota</taxon>
        <taxon>Metazoa</taxon>
        <taxon>Ecdysozoa</taxon>
        <taxon>Nematoda</taxon>
        <taxon>Chromadorea</taxon>
        <taxon>Rhabditida</taxon>
        <taxon>Rhabditina</taxon>
        <taxon>Rhabditomorpha</taxon>
        <taxon>Strongyloidea</taxon>
        <taxon>Metastrongylidae</taxon>
        <taxon>Parelaphostrongylus</taxon>
    </lineage>
</organism>
<protein>
    <submittedName>
        <fullName evidence="1">Uncharacterized protein</fullName>
    </submittedName>
</protein>
<keyword evidence="2" id="KW-1185">Reference proteome</keyword>
<dbReference type="Proteomes" id="UP001196413">
    <property type="component" value="Unassembled WGS sequence"/>
</dbReference>
<reference evidence="1" key="1">
    <citation type="submission" date="2021-06" db="EMBL/GenBank/DDBJ databases">
        <title>Parelaphostrongylus tenuis whole genome reference sequence.</title>
        <authorList>
            <person name="Garwood T.J."/>
            <person name="Larsen P.A."/>
            <person name="Fountain-Jones N.M."/>
            <person name="Garbe J.R."/>
            <person name="Macchietto M.G."/>
            <person name="Kania S.A."/>
            <person name="Gerhold R.W."/>
            <person name="Richards J.E."/>
            <person name="Wolf T.M."/>
        </authorList>
    </citation>
    <scope>NUCLEOTIDE SEQUENCE</scope>
    <source>
        <strain evidence="1">MNPRO001-30</strain>
        <tissue evidence="1">Meninges</tissue>
    </source>
</reference>
<comment type="caution">
    <text evidence="1">The sequence shown here is derived from an EMBL/GenBank/DDBJ whole genome shotgun (WGS) entry which is preliminary data.</text>
</comment>
<evidence type="ECO:0000313" key="2">
    <source>
        <dbReference type="Proteomes" id="UP001196413"/>
    </source>
</evidence>
<evidence type="ECO:0000313" key="1">
    <source>
        <dbReference type="EMBL" id="KAJ1353588.1"/>
    </source>
</evidence>
<dbReference type="EMBL" id="JAHQIW010001761">
    <property type="protein sequence ID" value="KAJ1353588.1"/>
    <property type="molecule type" value="Genomic_DNA"/>
</dbReference>
<name>A0AAD5MB45_PARTN</name>
<gene>
    <name evidence="1" type="ORF">KIN20_010241</name>
</gene>